<accession>A0AA88S8V3</accession>
<evidence type="ECO:0000256" key="3">
    <source>
        <dbReference type="ARBA" id="ARBA00023163"/>
    </source>
</evidence>
<keyword evidence="1 4" id="KW-0805">Transcription regulation</keyword>
<dbReference type="PANTHER" id="PTHR31500">
    <property type="entry name" value="AT-HOOK MOTIF NUCLEAR-LOCALIZED PROTEIN 9"/>
    <property type="match status" value="1"/>
</dbReference>
<comment type="domain">
    <text evidence="4">The PPC domain mediates interactions between AHL proteins.</text>
</comment>
<evidence type="ECO:0000313" key="8">
    <source>
        <dbReference type="Proteomes" id="UP001187471"/>
    </source>
</evidence>
<comment type="function">
    <text evidence="4">Transcription factor that specifically binds AT-rich DNA sequences related to the nuclear matrix attachment regions (MARs).</text>
</comment>
<comment type="subcellular location">
    <subcellularLocation>
        <location evidence="4">Nucleus</location>
    </subcellularLocation>
</comment>
<proteinExistence type="predicted"/>
<keyword evidence="8" id="KW-1185">Reference proteome</keyword>
<dbReference type="Proteomes" id="UP001187471">
    <property type="component" value="Unassembled WGS sequence"/>
</dbReference>
<gene>
    <name evidence="7" type="ORF">RJ640_024009</name>
</gene>
<dbReference type="Pfam" id="PF03479">
    <property type="entry name" value="PCC"/>
    <property type="match status" value="1"/>
</dbReference>
<dbReference type="InterPro" id="IPR039605">
    <property type="entry name" value="AHL"/>
</dbReference>
<evidence type="ECO:0000259" key="6">
    <source>
        <dbReference type="PROSITE" id="PS51742"/>
    </source>
</evidence>
<feature type="compositionally biased region" description="Polar residues" evidence="5">
    <location>
        <begin position="1"/>
        <end position="11"/>
    </location>
</feature>
<dbReference type="PANTHER" id="PTHR31500:SF96">
    <property type="entry name" value="AT-HOOK MOTIF NUCLEAR-LOCALIZED PROTEIN 7"/>
    <property type="match status" value="1"/>
</dbReference>
<sequence length="349" mass="36018">MERTEGMNSGVTVIASEAPSSYHVAPRTENSNQYVAAPAMAPSPASAGVASLSGKKKRGRPRKYGPDGPLARTLSPMPISASAPPATPPATIAFSAEKQGPPPPTGVFSADKPRKGRPNGSESKPRHMVGSDMLGETVACSSGGSFTPHMINVNPGEDVSMKIIALSQQGPRAICIISAVGSISTVTLRQSDSSGGTLTYEGRFEILSLSGSFAPTEGGGPPVSRVGGMSITLSSSDGRVVGGSLAGLLIAASPVQVVVGSFLTNNHPEPKTKKQKPEPKAAMDATRFAPTPHVSNFEQNGFHVQKSAAETPNFAPTSSPHTDSWATVPSGQQEVKMSSTDINMLFQGD</sequence>
<feature type="compositionally biased region" description="Basic residues" evidence="5">
    <location>
        <begin position="54"/>
        <end position="63"/>
    </location>
</feature>
<feature type="domain" description="PPC" evidence="6">
    <location>
        <begin position="143"/>
        <end position="284"/>
    </location>
</feature>
<evidence type="ECO:0000256" key="2">
    <source>
        <dbReference type="ARBA" id="ARBA00023125"/>
    </source>
</evidence>
<dbReference type="PROSITE" id="PS51742">
    <property type="entry name" value="PPC"/>
    <property type="match status" value="1"/>
</dbReference>
<dbReference type="AlphaFoldDB" id="A0AA88S8V3"/>
<keyword evidence="2 4" id="KW-0238">DNA-binding</keyword>
<feature type="compositionally biased region" description="Low complexity" evidence="5">
    <location>
        <begin position="75"/>
        <end position="96"/>
    </location>
</feature>
<evidence type="ECO:0000256" key="4">
    <source>
        <dbReference type="RuleBase" id="RU367031"/>
    </source>
</evidence>
<comment type="caution">
    <text evidence="7">The sequence shown here is derived from an EMBL/GenBank/DDBJ whole genome shotgun (WGS) entry which is preliminary data.</text>
</comment>
<feature type="compositionally biased region" description="Low complexity" evidence="5">
    <location>
        <begin position="36"/>
        <end position="51"/>
    </location>
</feature>
<evidence type="ECO:0000256" key="1">
    <source>
        <dbReference type="ARBA" id="ARBA00023015"/>
    </source>
</evidence>
<keyword evidence="4" id="KW-0539">Nucleus</keyword>
<protein>
    <recommendedName>
        <fullName evidence="4">AT-hook motif nuclear-localized protein</fullName>
    </recommendedName>
</protein>
<dbReference type="CDD" id="cd11378">
    <property type="entry name" value="DUF296"/>
    <property type="match status" value="1"/>
</dbReference>
<evidence type="ECO:0000313" key="7">
    <source>
        <dbReference type="EMBL" id="KAK2994286.1"/>
    </source>
</evidence>
<evidence type="ECO:0000256" key="5">
    <source>
        <dbReference type="SAM" id="MobiDB-lite"/>
    </source>
</evidence>
<dbReference type="Gene3D" id="3.30.1330.80">
    <property type="entry name" value="Hypothetical protein, similar to alpha- acetolactate decarboxylase, domain 2"/>
    <property type="match status" value="1"/>
</dbReference>
<reference evidence="7" key="1">
    <citation type="submission" date="2022-12" db="EMBL/GenBank/DDBJ databases">
        <title>Draft genome assemblies for two species of Escallonia (Escalloniales).</title>
        <authorList>
            <person name="Chanderbali A."/>
            <person name="Dervinis C."/>
            <person name="Anghel I."/>
            <person name="Soltis D."/>
            <person name="Soltis P."/>
            <person name="Zapata F."/>
        </authorList>
    </citation>
    <scope>NUCLEOTIDE SEQUENCE</scope>
    <source>
        <strain evidence="7">UCBG92.1500</strain>
        <tissue evidence="7">Leaf</tissue>
    </source>
</reference>
<dbReference type="GO" id="GO:0005634">
    <property type="term" value="C:nucleus"/>
    <property type="evidence" value="ECO:0007669"/>
    <property type="project" value="UniProtKB-SubCell"/>
</dbReference>
<keyword evidence="3 4" id="KW-0804">Transcription</keyword>
<name>A0AA88S8V3_9ASTE</name>
<dbReference type="GO" id="GO:0003680">
    <property type="term" value="F:minor groove of adenine-thymine-rich DNA binding"/>
    <property type="evidence" value="ECO:0007669"/>
    <property type="project" value="UniProtKB-UniRule"/>
</dbReference>
<organism evidence="7 8">
    <name type="scientific">Escallonia rubra</name>
    <dbReference type="NCBI Taxonomy" id="112253"/>
    <lineage>
        <taxon>Eukaryota</taxon>
        <taxon>Viridiplantae</taxon>
        <taxon>Streptophyta</taxon>
        <taxon>Embryophyta</taxon>
        <taxon>Tracheophyta</taxon>
        <taxon>Spermatophyta</taxon>
        <taxon>Magnoliopsida</taxon>
        <taxon>eudicotyledons</taxon>
        <taxon>Gunneridae</taxon>
        <taxon>Pentapetalae</taxon>
        <taxon>asterids</taxon>
        <taxon>campanulids</taxon>
        <taxon>Escalloniales</taxon>
        <taxon>Escalloniaceae</taxon>
        <taxon>Escallonia</taxon>
    </lineage>
</organism>
<dbReference type="SUPFAM" id="SSF117856">
    <property type="entry name" value="AF0104/ALDC/Ptd012-like"/>
    <property type="match status" value="1"/>
</dbReference>
<feature type="region of interest" description="Disordered" evidence="5">
    <location>
        <begin position="1"/>
        <end position="130"/>
    </location>
</feature>
<dbReference type="InterPro" id="IPR005175">
    <property type="entry name" value="PPC_dom"/>
</dbReference>
<dbReference type="EMBL" id="JAVXUO010000216">
    <property type="protein sequence ID" value="KAK2994286.1"/>
    <property type="molecule type" value="Genomic_DNA"/>
</dbReference>